<comment type="subcellular location">
    <subcellularLocation>
        <location evidence="3">Chromosome</location>
        <location evidence="3">Centromere</location>
        <location evidence="3">Kinetochore</location>
    </subcellularLocation>
    <subcellularLocation>
        <location evidence="2">Cytoplasm</location>
        <location evidence="2">Cytoskeleton</location>
        <location evidence="2">Spindle</location>
    </subcellularLocation>
    <subcellularLocation>
        <location evidence="1">Nucleus</location>
    </subcellularLocation>
</comment>
<evidence type="ECO:0000256" key="4">
    <source>
        <dbReference type="ARBA" id="ARBA00010146"/>
    </source>
</evidence>
<dbReference type="EMBL" id="ML976752">
    <property type="protein sequence ID" value="KAF1966011.1"/>
    <property type="molecule type" value="Genomic_DNA"/>
</dbReference>
<comment type="similarity">
    <text evidence="4">Belongs to the DASH complex DAD1 family.</text>
</comment>
<evidence type="ECO:0000256" key="11">
    <source>
        <dbReference type="ARBA" id="ARBA00022838"/>
    </source>
</evidence>
<dbReference type="PANTHER" id="PTHR28025:SF1">
    <property type="entry name" value="DASH COMPLEX SUBUNIT DAD1"/>
    <property type="match status" value="1"/>
</dbReference>
<keyword evidence="9" id="KW-0493">Microtubule</keyword>
<dbReference type="GO" id="GO:0051010">
    <property type="term" value="F:microtubule plus-end binding"/>
    <property type="evidence" value="ECO:0007669"/>
    <property type="project" value="TreeGrafter"/>
</dbReference>
<accession>A0A6A5UM59</accession>
<keyword evidence="10" id="KW-0498">Mitosis</keyword>
<evidence type="ECO:0000256" key="6">
    <source>
        <dbReference type="ARBA" id="ARBA00022454"/>
    </source>
</evidence>
<keyword evidence="11" id="KW-0995">Kinetochore</keyword>
<evidence type="ECO:0000313" key="19">
    <source>
        <dbReference type="Proteomes" id="UP000800036"/>
    </source>
</evidence>
<dbReference type="PANTHER" id="PTHR28025">
    <property type="entry name" value="DASH COMPLEX SUBUNIT DAD1"/>
    <property type="match status" value="1"/>
</dbReference>
<evidence type="ECO:0000256" key="3">
    <source>
        <dbReference type="ARBA" id="ARBA00004629"/>
    </source>
</evidence>
<dbReference type="GO" id="GO:0051301">
    <property type="term" value="P:cell division"/>
    <property type="evidence" value="ECO:0007669"/>
    <property type="project" value="UniProtKB-KW"/>
</dbReference>
<keyword evidence="7" id="KW-0963">Cytoplasm</keyword>
<evidence type="ECO:0000256" key="17">
    <source>
        <dbReference type="SAM" id="MobiDB-lite"/>
    </source>
</evidence>
<evidence type="ECO:0000256" key="12">
    <source>
        <dbReference type="ARBA" id="ARBA00023212"/>
    </source>
</evidence>
<evidence type="ECO:0000256" key="10">
    <source>
        <dbReference type="ARBA" id="ARBA00022776"/>
    </source>
</evidence>
<keyword evidence="19" id="KW-1185">Reference proteome</keyword>
<evidence type="ECO:0000256" key="7">
    <source>
        <dbReference type="ARBA" id="ARBA00022490"/>
    </source>
</evidence>
<keyword evidence="12" id="KW-0206">Cytoskeleton</keyword>
<dbReference type="GO" id="GO:0042729">
    <property type="term" value="C:DASH complex"/>
    <property type="evidence" value="ECO:0007669"/>
    <property type="project" value="InterPro"/>
</dbReference>
<evidence type="ECO:0000256" key="1">
    <source>
        <dbReference type="ARBA" id="ARBA00004123"/>
    </source>
</evidence>
<dbReference type="GO" id="GO:0072686">
    <property type="term" value="C:mitotic spindle"/>
    <property type="evidence" value="ECO:0007669"/>
    <property type="project" value="InterPro"/>
</dbReference>
<evidence type="ECO:0000256" key="16">
    <source>
        <dbReference type="ARBA" id="ARBA00030566"/>
    </source>
</evidence>
<gene>
    <name evidence="18" type="ORF">BU23DRAFT_560580</name>
</gene>
<dbReference type="OrthoDB" id="5566853at2759"/>
<dbReference type="Pfam" id="PF08649">
    <property type="entry name" value="DASH_Dad1"/>
    <property type="match status" value="1"/>
</dbReference>
<evidence type="ECO:0000256" key="13">
    <source>
        <dbReference type="ARBA" id="ARBA00023242"/>
    </source>
</evidence>
<evidence type="ECO:0000256" key="9">
    <source>
        <dbReference type="ARBA" id="ARBA00022701"/>
    </source>
</evidence>
<dbReference type="Proteomes" id="UP000800036">
    <property type="component" value="Unassembled WGS sequence"/>
</dbReference>
<evidence type="ECO:0000256" key="5">
    <source>
        <dbReference type="ARBA" id="ARBA00020261"/>
    </source>
</evidence>
<organism evidence="18 19">
    <name type="scientific">Bimuria novae-zelandiae CBS 107.79</name>
    <dbReference type="NCBI Taxonomy" id="1447943"/>
    <lineage>
        <taxon>Eukaryota</taxon>
        <taxon>Fungi</taxon>
        <taxon>Dikarya</taxon>
        <taxon>Ascomycota</taxon>
        <taxon>Pezizomycotina</taxon>
        <taxon>Dothideomycetes</taxon>
        <taxon>Pleosporomycetidae</taxon>
        <taxon>Pleosporales</taxon>
        <taxon>Massarineae</taxon>
        <taxon>Didymosphaeriaceae</taxon>
        <taxon>Bimuria</taxon>
    </lineage>
</organism>
<keyword evidence="14" id="KW-0131">Cell cycle</keyword>
<keyword evidence="8" id="KW-0132">Cell division</keyword>
<evidence type="ECO:0000256" key="8">
    <source>
        <dbReference type="ARBA" id="ARBA00022618"/>
    </source>
</evidence>
<protein>
    <recommendedName>
        <fullName evidence="5">DASH complex subunit DAD1</fullName>
    </recommendedName>
    <alternativeName>
        <fullName evidence="16">Outer kinetochore protein DAD1</fullName>
    </alternativeName>
</protein>
<reference evidence="18" key="1">
    <citation type="journal article" date="2020" name="Stud. Mycol.">
        <title>101 Dothideomycetes genomes: a test case for predicting lifestyles and emergence of pathogens.</title>
        <authorList>
            <person name="Haridas S."/>
            <person name="Albert R."/>
            <person name="Binder M."/>
            <person name="Bloem J."/>
            <person name="Labutti K."/>
            <person name="Salamov A."/>
            <person name="Andreopoulos B."/>
            <person name="Baker S."/>
            <person name="Barry K."/>
            <person name="Bills G."/>
            <person name="Bluhm B."/>
            <person name="Cannon C."/>
            <person name="Castanera R."/>
            <person name="Culley D."/>
            <person name="Daum C."/>
            <person name="Ezra D."/>
            <person name="Gonzalez J."/>
            <person name="Henrissat B."/>
            <person name="Kuo A."/>
            <person name="Liang C."/>
            <person name="Lipzen A."/>
            <person name="Lutzoni F."/>
            <person name="Magnuson J."/>
            <person name="Mondo S."/>
            <person name="Nolan M."/>
            <person name="Ohm R."/>
            <person name="Pangilinan J."/>
            <person name="Park H.-J."/>
            <person name="Ramirez L."/>
            <person name="Alfaro M."/>
            <person name="Sun H."/>
            <person name="Tritt A."/>
            <person name="Yoshinaga Y."/>
            <person name="Zwiers L.-H."/>
            <person name="Turgeon B."/>
            <person name="Goodwin S."/>
            <person name="Spatafora J."/>
            <person name="Crous P."/>
            <person name="Grigoriev I."/>
        </authorList>
    </citation>
    <scope>NUCLEOTIDE SEQUENCE</scope>
    <source>
        <strain evidence="18">CBS 107.79</strain>
    </source>
</reference>
<evidence type="ECO:0000256" key="15">
    <source>
        <dbReference type="ARBA" id="ARBA00023328"/>
    </source>
</evidence>
<evidence type="ECO:0000256" key="14">
    <source>
        <dbReference type="ARBA" id="ARBA00023306"/>
    </source>
</evidence>
<sequence length="100" mass="10971">MSTSRPSAPSSNEPPKSYYESQRELLLVEIAHSLNTALHNLNHLNRSLEEVIQVGNEFAPVESLWSHFESVMGDQGQGAEGESKREDGGVEGAEEEDSES</sequence>
<dbReference type="GO" id="GO:0044732">
    <property type="term" value="C:mitotic spindle pole body"/>
    <property type="evidence" value="ECO:0007669"/>
    <property type="project" value="TreeGrafter"/>
</dbReference>
<dbReference type="InterPro" id="IPR013958">
    <property type="entry name" value="DASH_Dad1"/>
</dbReference>
<keyword evidence="13" id="KW-0539">Nucleus</keyword>
<name>A0A6A5UM59_9PLEO</name>
<proteinExistence type="inferred from homology"/>
<dbReference type="GO" id="GO:0005876">
    <property type="term" value="C:spindle microtubule"/>
    <property type="evidence" value="ECO:0007669"/>
    <property type="project" value="TreeGrafter"/>
</dbReference>
<keyword evidence="6" id="KW-0158">Chromosome</keyword>
<feature type="region of interest" description="Disordered" evidence="17">
    <location>
        <begin position="69"/>
        <end position="100"/>
    </location>
</feature>
<dbReference type="AlphaFoldDB" id="A0A6A5UM59"/>
<evidence type="ECO:0000256" key="2">
    <source>
        <dbReference type="ARBA" id="ARBA00004186"/>
    </source>
</evidence>
<evidence type="ECO:0000313" key="18">
    <source>
        <dbReference type="EMBL" id="KAF1966011.1"/>
    </source>
</evidence>
<keyword evidence="15" id="KW-0137">Centromere</keyword>